<sequence>MATATGQPPAKEVGSTPVIVEGTTTLYAHTLIAPITPHQTIPKKPLTYLHGEPKIVWEEEEIQQMIINEKLQYAVMGKFSYGWLDIQELRRLIPKQCDLKGEVSLGLVSNRYVLIRASLLEDYVNLLSKPQFYITHNYRSYPMRTLKWDPLFDPKKETTTTIAWISCLSLPPNFFGKETIFSMAAAVERPLQVDMATQNRTRPSCARVKVEMDLLGDFPKRINIGMRKKPGEVEKWVVINYDYVLKYCRSCKLQGHNEKDCYIIHPEIYPQEENEEEAGKEQEQKGETNHQGEQKEEITNTLEDNAKEKKDKGKKSEDIEFKEQMGRSGYRRGNYNQRRKPKQVWNQKPNQERNAKVDTKNQFGALEEDIEAAQKHNTEQEHKNPKVADIQLELGARTIKQ</sequence>
<reference evidence="3 4" key="1">
    <citation type="submission" date="2020-09" db="EMBL/GenBank/DDBJ databases">
        <title>De no assembly of potato wild relative species, Solanum commersonii.</title>
        <authorList>
            <person name="Cho K."/>
        </authorList>
    </citation>
    <scope>NUCLEOTIDE SEQUENCE [LARGE SCALE GENOMIC DNA]</scope>
    <source>
        <strain evidence="3">LZ3.2</strain>
        <tissue evidence="3">Leaf</tissue>
    </source>
</reference>
<dbReference type="EMBL" id="JACXVP010000007">
    <property type="protein sequence ID" value="KAG5595718.1"/>
    <property type="molecule type" value="Genomic_DNA"/>
</dbReference>
<feature type="domain" description="DUF4283" evidence="2">
    <location>
        <begin position="68"/>
        <end position="155"/>
    </location>
</feature>
<dbReference type="Pfam" id="PF14111">
    <property type="entry name" value="DUF4283"/>
    <property type="match status" value="1"/>
</dbReference>
<keyword evidence="4" id="KW-1185">Reference proteome</keyword>
<evidence type="ECO:0000313" key="4">
    <source>
        <dbReference type="Proteomes" id="UP000824120"/>
    </source>
</evidence>
<gene>
    <name evidence="3" type="ORF">H5410_036950</name>
</gene>
<feature type="compositionally biased region" description="Basic and acidic residues" evidence="1">
    <location>
        <begin position="277"/>
        <end position="325"/>
    </location>
</feature>
<feature type="compositionally biased region" description="Basic and acidic residues" evidence="1">
    <location>
        <begin position="350"/>
        <end position="359"/>
    </location>
</feature>
<name>A0A9J5Y9R2_SOLCO</name>
<dbReference type="PANTHER" id="PTHR31286:SF179">
    <property type="entry name" value="RNASE H TYPE-1 DOMAIN-CONTAINING PROTEIN"/>
    <property type="match status" value="1"/>
</dbReference>
<evidence type="ECO:0000256" key="1">
    <source>
        <dbReference type="SAM" id="MobiDB-lite"/>
    </source>
</evidence>
<comment type="caution">
    <text evidence="3">The sequence shown here is derived from an EMBL/GenBank/DDBJ whole genome shotgun (WGS) entry which is preliminary data.</text>
</comment>
<dbReference type="Proteomes" id="UP000824120">
    <property type="component" value="Chromosome 7"/>
</dbReference>
<dbReference type="AlphaFoldDB" id="A0A9J5Y9R2"/>
<dbReference type="OrthoDB" id="1751950at2759"/>
<dbReference type="PANTHER" id="PTHR31286">
    <property type="entry name" value="GLYCINE-RICH CELL WALL STRUCTURAL PROTEIN 1.8-LIKE"/>
    <property type="match status" value="1"/>
</dbReference>
<feature type="compositionally biased region" description="Basic and acidic residues" evidence="1">
    <location>
        <begin position="372"/>
        <end position="386"/>
    </location>
</feature>
<feature type="region of interest" description="Disordered" evidence="1">
    <location>
        <begin position="272"/>
        <end position="389"/>
    </location>
</feature>
<protein>
    <recommendedName>
        <fullName evidence="2">DUF4283 domain-containing protein</fullName>
    </recommendedName>
</protein>
<organism evidence="3 4">
    <name type="scientific">Solanum commersonii</name>
    <name type="common">Commerson's wild potato</name>
    <name type="synonym">Commerson's nightshade</name>
    <dbReference type="NCBI Taxonomy" id="4109"/>
    <lineage>
        <taxon>Eukaryota</taxon>
        <taxon>Viridiplantae</taxon>
        <taxon>Streptophyta</taxon>
        <taxon>Embryophyta</taxon>
        <taxon>Tracheophyta</taxon>
        <taxon>Spermatophyta</taxon>
        <taxon>Magnoliopsida</taxon>
        <taxon>eudicotyledons</taxon>
        <taxon>Gunneridae</taxon>
        <taxon>Pentapetalae</taxon>
        <taxon>asterids</taxon>
        <taxon>lamiids</taxon>
        <taxon>Solanales</taxon>
        <taxon>Solanaceae</taxon>
        <taxon>Solanoideae</taxon>
        <taxon>Solaneae</taxon>
        <taxon>Solanum</taxon>
    </lineage>
</organism>
<evidence type="ECO:0000313" key="3">
    <source>
        <dbReference type="EMBL" id="KAG5595718.1"/>
    </source>
</evidence>
<accession>A0A9J5Y9R2</accession>
<dbReference type="InterPro" id="IPR025558">
    <property type="entry name" value="DUF4283"/>
</dbReference>
<proteinExistence type="predicted"/>
<evidence type="ECO:0000259" key="2">
    <source>
        <dbReference type="Pfam" id="PF14111"/>
    </source>
</evidence>
<dbReference type="InterPro" id="IPR040256">
    <property type="entry name" value="At4g02000-like"/>
</dbReference>